<dbReference type="AlphaFoldDB" id="A0A811N9D2"/>
<evidence type="ECO:0000256" key="1">
    <source>
        <dbReference type="SAM" id="MobiDB-lite"/>
    </source>
</evidence>
<evidence type="ECO:0000313" key="3">
    <source>
        <dbReference type="Proteomes" id="UP000604825"/>
    </source>
</evidence>
<sequence>MADPNSQRLAAATTDVPATQHQAAVTAPQSHRGALGFFAVAAPKQGATMVALSSPQGNPGFAVVPQAAENVAAPASPQGPPGFWVAPEQPGPAPQQGAPVMAQPQGATMMAPPQGATMMAQQQQHFAPAMVPTSQQLMQMLLQAAPMGMMMASMPQQAQAQATVANQPAQGMAPSQSCPCAIRP</sequence>
<name>A0A811N9D2_9POAL</name>
<dbReference type="EMBL" id="CAJGYO010000003">
    <property type="protein sequence ID" value="CAD6218453.1"/>
    <property type="molecule type" value="Genomic_DNA"/>
</dbReference>
<dbReference type="Proteomes" id="UP000604825">
    <property type="component" value="Unassembled WGS sequence"/>
</dbReference>
<accession>A0A811N9D2</accession>
<evidence type="ECO:0000313" key="2">
    <source>
        <dbReference type="EMBL" id="CAD6218453.1"/>
    </source>
</evidence>
<dbReference type="OrthoDB" id="688823at2759"/>
<organism evidence="2 3">
    <name type="scientific">Miscanthus lutarioriparius</name>
    <dbReference type="NCBI Taxonomy" id="422564"/>
    <lineage>
        <taxon>Eukaryota</taxon>
        <taxon>Viridiplantae</taxon>
        <taxon>Streptophyta</taxon>
        <taxon>Embryophyta</taxon>
        <taxon>Tracheophyta</taxon>
        <taxon>Spermatophyta</taxon>
        <taxon>Magnoliopsida</taxon>
        <taxon>Liliopsida</taxon>
        <taxon>Poales</taxon>
        <taxon>Poaceae</taxon>
        <taxon>PACMAD clade</taxon>
        <taxon>Panicoideae</taxon>
        <taxon>Andropogonodae</taxon>
        <taxon>Andropogoneae</taxon>
        <taxon>Saccharinae</taxon>
        <taxon>Miscanthus</taxon>
    </lineage>
</organism>
<proteinExistence type="predicted"/>
<comment type="caution">
    <text evidence="2">The sequence shown here is derived from an EMBL/GenBank/DDBJ whole genome shotgun (WGS) entry which is preliminary data.</text>
</comment>
<feature type="region of interest" description="Disordered" evidence="1">
    <location>
        <begin position="1"/>
        <end position="20"/>
    </location>
</feature>
<protein>
    <submittedName>
        <fullName evidence="2">Uncharacterized protein</fullName>
    </submittedName>
</protein>
<keyword evidence="3" id="KW-1185">Reference proteome</keyword>
<gene>
    <name evidence="2" type="ORF">NCGR_LOCUS12327</name>
</gene>
<reference evidence="2" key="1">
    <citation type="submission" date="2020-10" db="EMBL/GenBank/DDBJ databases">
        <authorList>
            <person name="Han B."/>
            <person name="Lu T."/>
            <person name="Zhao Q."/>
            <person name="Huang X."/>
            <person name="Zhao Y."/>
        </authorList>
    </citation>
    <scope>NUCLEOTIDE SEQUENCE</scope>
</reference>